<sequence>MLKWKHKNQHAQTHSNWLMDYYSKNGGFLDSRKVSDDMTSWDIIPGTRPQLQWCDEVAGMRRSFRLFDRIPYKKGDIEITKTSTLMSWSS</sequence>
<proteinExistence type="predicted"/>
<protein>
    <submittedName>
        <fullName evidence="1">Uncharacterized protein</fullName>
    </submittedName>
</protein>
<name>A0A0A9AN89_ARUDO</name>
<organism evidence="1">
    <name type="scientific">Arundo donax</name>
    <name type="common">Giant reed</name>
    <name type="synonym">Donax arundinaceus</name>
    <dbReference type="NCBI Taxonomy" id="35708"/>
    <lineage>
        <taxon>Eukaryota</taxon>
        <taxon>Viridiplantae</taxon>
        <taxon>Streptophyta</taxon>
        <taxon>Embryophyta</taxon>
        <taxon>Tracheophyta</taxon>
        <taxon>Spermatophyta</taxon>
        <taxon>Magnoliopsida</taxon>
        <taxon>Liliopsida</taxon>
        <taxon>Poales</taxon>
        <taxon>Poaceae</taxon>
        <taxon>PACMAD clade</taxon>
        <taxon>Arundinoideae</taxon>
        <taxon>Arundineae</taxon>
        <taxon>Arundo</taxon>
    </lineage>
</organism>
<reference evidence="1" key="2">
    <citation type="journal article" date="2015" name="Data Brief">
        <title>Shoot transcriptome of the giant reed, Arundo donax.</title>
        <authorList>
            <person name="Barrero R.A."/>
            <person name="Guerrero F.D."/>
            <person name="Moolhuijzen P."/>
            <person name="Goolsby J.A."/>
            <person name="Tidwell J."/>
            <person name="Bellgard S.E."/>
            <person name="Bellgard M.I."/>
        </authorList>
    </citation>
    <scope>NUCLEOTIDE SEQUENCE</scope>
    <source>
        <tissue evidence="1">Shoot tissue taken approximately 20 cm above the soil surface</tissue>
    </source>
</reference>
<reference evidence="1" key="1">
    <citation type="submission" date="2014-09" db="EMBL/GenBank/DDBJ databases">
        <authorList>
            <person name="Magalhaes I.L.F."/>
            <person name="Oliveira U."/>
            <person name="Santos F.R."/>
            <person name="Vidigal T.H.D.A."/>
            <person name="Brescovit A.D."/>
            <person name="Santos A.J."/>
        </authorList>
    </citation>
    <scope>NUCLEOTIDE SEQUENCE</scope>
    <source>
        <tissue evidence="1">Shoot tissue taken approximately 20 cm above the soil surface</tissue>
    </source>
</reference>
<evidence type="ECO:0000313" key="1">
    <source>
        <dbReference type="EMBL" id="JAD52586.1"/>
    </source>
</evidence>
<accession>A0A0A9AN89</accession>
<dbReference type="EMBL" id="GBRH01245309">
    <property type="protein sequence ID" value="JAD52586.1"/>
    <property type="molecule type" value="Transcribed_RNA"/>
</dbReference>
<dbReference type="AlphaFoldDB" id="A0A0A9AN89"/>